<proteinExistence type="predicted"/>
<sequence length="246" mass="27281">MCPDARRHADATPADPRIVWCCPLYARPPRYGRSTLHPRADIDRLPAAVGGADGSPPCPMVCAMQYVAFDDERVDRLVAQGRPDEAVALLRAARGVDEHYRTMRLADVLAEHGRLDEAVAVHRAAGGPLAPLGRLLARHGRVDEAIEVYREAVAAGERHVRRHLGRLLYEQRRIDEAIRVVREAIDDPADPGDRTNAYRTLGQLLVVEGRDAELDAERERIATVEDTFLLAEGAARGHRHLARRPT</sequence>
<gene>
    <name evidence="1" type="ORF">GA0070614_4668</name>
</gene>
<dbReference type="EMBL" id="LT607753">
    <property type="protein sequence ID" value="SCG70287.1"/>
    <property type="molecule type" value="Genomic_DNA"/>
</dbReference>
<protein>
    <submittedName>
        <fullName evidence="1">Pentatricopeptide repeat domain-containing protein (PPR motif)</fullName>
    </submittedName>
</protein>
<dbReference type="InterPro" id="IPR011990">
    <property type="entry name" value="TPR-like_helical_dom_sf"/>
</dbReference>
<reference evidence="2" key="1">
    <citation type="submission" date="2016-06" db="EMBL/GenBank/DDBJ databases">
        <authorList>
            <person name="Varghese N."/>
            <person name="Submissions Spin"/>
        </authorList>
    </citation>
    <scope>NUCLEOTIDE SEQUENCE [LARGE SCALE GENOMIC DNA]</scope>
    <source>
        <strain evidence="2">DSM 45161</strain>
    </source>
</reference>
<evidence type="ECO:0000313" key="2">
    <source>
        <dbReference type="Proteomes" id="UP000198215"/>
    </source>
</evidence>
<dbReference type="SUPFAM" id="SSF48452">
    <property type="entry name" value="TPR-like"/>
    <property type="match status" value="1"/>
</dbReference>
<evidence type="ECO:0000313" key="1">
    <source>
        <dbReference type="EMBL" id="SCG70287.1"/>
    </source>
</evidence>
<dbReference type="AlphaFoldDB" id="A0A1C5JI83"/>
<dbReference type="Gene3D" id="1.25.40.10">
    <property type="entry name" value="Tetratricopeptide repeat domain"/>
    <property type="match status" value="1"/>
</dbReference>
<dbReference type="Proteomes" id="UP000198215">
    <property type="component" value="Chromosome I"/>
</dbReference>
<organism evidence="1 2">
    <name type="scientific">Micromonospora coxensis</name>
    <dbReference type="NCBI Taxonomy" id="356852"/>
    <lineage>
        <taxon>Bacteria</taxon>
        <taxon>Bacillati</taxon>
        <taxon>Actinomycetota</taxon>
        <taxon>Actinomycetes</taxon>
        <taxon>Micromonosporales</taxon>
        <taxon>Micromonosporaceae</taxon>
        <taxon>Micromonospora</taxon>
    </lineage>
</organism>
<accession>A0A1C5JI83</accession>
<dbReference type="Pfam" id="PF13432">
    <property type="entry name" value="TPR_16"/>
    <property type="match status" value="2"/>
</dbReference>
<name>A0A1C5JI83_9ACTN</name>
<keyword evidence="2" id="KW-1185">Reference proteome</keyword>